<dbReference type="HOGENOM" id="CLU_2819612_0_0_1"/>
<sequence>VFVGTPHRGGNGVDGAKFVANFVRAFNVDIRYDLIKSLDPGSMVLFDLTDDFRQLVAAKGIEIATLF</sequence>
<accession>A0A067NJK3</accession>
<dbReference type="VEuPathDB" id="FungiDB:PLEOSDRAFT_1026793"/>
<dbReference type="InParanoid" id="A0A067NJK3"/>
<dbReference type="OrthoDB" id="3246270at2759"/>
<dbReference type="AlphaFoldDB" id="A0A067NJK3"/>
<feature type="non-terminal residue" evidence="1">
    <location>
        <position position="67"/>
    </location>
</feature>
<protein>
    <submittedName>
        <fullName evidence="1">Uncharacterized protein</fullName>
    </submittedName>
</protein>
<reference evidence="2" key="1">
    <citation type="journal article" date="2014" name="Proc. Natl. Acad. Sci. U.S.A.">
        <title>Extensive sampling of basidiomycete genomes demonstrates inadequacy of the white-rot/brown-rot paradigm for wood decay fungi.</title>
        <authorList>
            <person name="Riley R."/>
            <person name="Salamov A.A."/>
            <person name="Brown D.W."/>
            <person name="Nagy L.G."/>
            <person name="Floudas D."/>
            <person name="Held B.W."/>
            <person name="Levasseur A."/>
            <person name="Lombard V."/>
            <person name="Morin E."/>
            <person name="Otillar R."/>
            <person name="Lindquist E.A."/>
            <person name="Sun H."/>
            <person name="LaButti K.M."/>
            <person name="Schmutz J."/>
            <person name="Jabbour D."/>
            <person name="Luo H."/>
            <person name="Baker S.E."/>
            <person name="Pisabarro A.G."/>
            <person name="Walton J.D."/>
            <person name="Blanchette R.A."/>
            <person name="Henrissat B."/>
            <person name="Martin F."/>
            <person name="Cullen D."/>
            <person name="Hibbett D.S."/>
            <person name="Grigoriev I.V."/>
        </authorList>
    </citation>
    <scope>NUCLEOTIDE SEQUENCE [LARGE SCALE GENOMIC DNA]</scope>
    <source>
        <strain evidence="2">PC15</strain>
    </source>
</reference>
<feature type="non-terminal residue" evidence="1">
    <location>
        <position position="1"/>
    </location>
</feature>
<gene>
    <name evidence="1" type="ORF">PLEOSDRAFT_1026793</name>
</gene>
<evidence type="ECO:0000313" key="2">
    <source>
        <dbReference type="Proteomes" id="UP000027073"/>
    </source>
</evidence>
<organism evidence="1 2">
    <name type="scientific">Pleurotus ostreatus (strain PC15)</name>
    <name type="common">Oyster mushroom</name>
    <dbReference type="NCBI Taxonomy" id="1137138"/>
    <lineage>
        <taxon>Eukaryota</taxon>
        <taxon>Fungi</taxon>
        <taxon>Dikarya</taxon>
        <taxon>Basidiomycota</taxon>
        <taxon>Agaricomycotina</taxon>
        <taxon>Agaricomycetes</taxon>
        <taxon>Agaricomycetidae</taxon>
        <taxon>Agaricales</taxon>
        <taxon>Pleurotineae</taxon>
        <taxon>Pleurotaceae</taxon>
        <taxon>Pleurotus</taxon>
    </lineage>
</organism>
<proteinExistence type="predicted"/>
<evidence type="ECO:0000313" key="1">
    <source>
        <dbReference type="EMBL" id="KDQ27205.1"/>
    </source>
</evidence>
<name>A0A067NJK3_PLEO1</name>
<dbReference type="EMBL" id="KL198009">
    <property type="protein sequence ID" value="KDQ27205.1"/>
    <property type="molecule type" value="Genomic_DNA"/>
</dbReference>
<dbReference type="Proteomes" id="UP000027073">
    <property type="component" value="Unassembled WGS sequence"/>
</dbReference>